<dbReference type="InterPro" id="IPR032508">
    <property type="entry name" value="FecR_C"/>
</dbReference>
<keyword evidence="1" id="KW-1133">Transmembrane helix</keyword>
<dbReference type="Pfam" id="PF16344">
    <property type="entry name" value="FecR_C"/>
    <property type="match status" value="1"/>
</dbReference>
<comment type="caution">
    <text evidence="4">The sequence shown here is derived from an EMBL/GenBank/DDBJ whole genome shotgun (WGS) entry which is preliminary data.</text>
</comment>
<evidence type="ECO:0000259" key="3">
    <source>
        <dbReference type="Pfam" id="PF16344"/>
    </source>
</evidence>
<gene>
    <name evidence="4" type="ORF">DYBT9275_05938</name>
</gene>
<name>A0A916JHQ6_9BACT</name>
<evidence type="ECO:0000256" key="1">
    <source>
        <dbReference type="SAM" id="Phobius"/>
    </source>
</evidence>
<dbReference type="Gene3D" id="2.60.120.1440">
    <property type="match status" value="1"/>
</dbReference>
<dbReference type="InterPro" id="IPR006860">
    <property type="entry name" value="FecR"/>
</dbReference>
<keyword evidence="5" id="KW-1185">Reference proteome</keyword>
<protein>
    <recommendedName>
        <fullName evidence="6">FecR family protein</fullName>
    </recommendedName>
</protein>
<evidence type="ECO:0000259" key="2">
    <source>
        <dbReference type="Pfam" id="PF04773"/>
    </source>
</evidence>
<dbReference type="FunFam" id="2.60.120.1440:FF:000001">
    <property type="entry name" value="Putative anti-sigma factor"/>
    <property type="match status" value="1"/>
</dbReference>
<proteinExistence type="predicted"/>
<feature type="domain" description="Protein FecR C-terminal" evidence="3">
    <location>
        <begin position="275"/>
        <end position="329"/>
    </location>
</feature>
<feature type="domain" description="FecR protein" evidence="2">
    <location>
        <begin position="135"/>
        <end position="229"/>
    </location>
</feature>
<sequence length="349" mass="39247">MENNESIKILFEKYLADACSLAEVRLLLDHFNKTEEEESLRELIRQQLAAPVVQNTETDRAVDAVRDALMKKIISKKETPLPRSKPLTFQQWTRMAAIWFLLILSAGTVFYFYRNPSEMFSSTGGKDTHVQMISVSTQKGERKEVVLEDGSVIWLNAVSRLTYPEKFGKDVREVNLAGEAYFEVSHDNERPFFILSGKIRTKVLGTSFDIKAYSEDKTISVAVLTGKVQVSNSESKDPVLLIPDQRVLFDKTKGNFLKETQIQASSLITWREGKMQFRNVVLGEVITSLKRNYDTDITCNPALMNCPVYADFEAGTPVAKVLEMLSVSVGGSLANLEGSRYYLDGKGCP</sequence>
<dbReference type="InterPro" id="IPR012373">
    <property type="entry name" value="Ferrdict_sens_TM"/>
</dbReference>
<accession>A0A916JHQ6</accession>
<dbReference type="PANTHER" id="PTHR30273:SF2">
    <property type="entry name" value="PROTEIN FECR"/>
    <property type="match status" value="1"/>
</dbReference>
<dbReference type="PANTHER" id="PTHR30273">
    <property type="entry name" value="PERIPLASMIC SIGNAL SENSOR AND SIGMA FACTOR ACTIVATOR FECR-RELATED"/>
    <property type="match status" value="1"/>
</dbReference>
<dbReference type="EMBL" id="CAJRAF010000004">
    <property type="protein sequence ID" value="CAG5018138.1"/>
    <property type="molecule type" value="Genomic_DNA"/>
</dbReference>
<keyword evidence="1" id="KW-0812">Transmembrane</keyword>
<dbReference type="RefSeq" id="WP_215242252.1">
    <property type="nucleotide sequence ID" value="NZ_CAJRAF010000004.1"/>
</dbReference>
<dbReference type="Gene3D" id="3.55.50.30">
    <property type="match status" value="1"/>
</dbReference>
<dbReference type="Proteomes" id="UP000680038">
    <property type="component" value="Unassembled WGS sequence"/>
</dbReference>
<feature type="transmembrane region" description="Helical" evidence="1">
    <location>
        <begin position="92"/>
        <end position="113"/>
    </location>
</feature>
<keyword evidence="1" id="KW-0472">Membrane</keyword>
<reference evidence="4" key="1">
    <citation type="submission" date="2021-04" db="EMBL/GenBank/DDBJ databases">
        <authorList>
            <person name="Rodrigo-Torres L."/>
            <person name="Arahal R. D."/>
            <person name="Lucena T."/>
        </authorList>
    </citation>
    <scope>NUCLEOTIDE SEQUENCE</scope>
    <source>
        <strain evidence="4">CECT 9275</strain>
    </source>
</reference>
<organism evidence="4 5">
    <name type="scientific">Dyadobacter helix</name>
    <dbReference type="NCBI Taxonomy" id="2822344"/>
    <lineage>
        <taxon>Bacteria</taxon>
        <taxon>Pseudomonadati</taxon>
        <taxon>Bacteroidota</taxon>
        <taxon>Cytophagia</taxon>
        <taxon>Cytophagales</taxon>
        <taxon>Spirosomataceae</taxon>
        <taxon>Dyadobacter</taxon>
    </lineage>
</organism>
<dbReference type="AlphaFoldDB" id="A0A916JHQ6"/>
<evidence type="ECO:0000313" key="4">
    <source>
        <dbReference type="EMBL" id="CAG5018138.1"/>
    </source>
</evidence>
<dbReference type="Pfam" id="PF04773">
    <property type="entry name" value="FecR"/>
    <property type="match status" value="1"/>
</dbReference>
<dbReference type="PIRSF" id="PIRSF018266">
    <property type="entry name" value="FecR"/>
    <property type="match status" value="1"/>
</dbReference>
<evidence type="ECO:0008006" key="6">
    <source>
        <dbReference type="Google" id="ProtNLM"/>
    </source>
</evidence>
<dbReference type="GO" id="GO:0016989">
    <property type="term" value="F:sigma factor antagonist activity"/>
    <property type="evidence" value="ECO:0007669"/>
    <property type="project" value="TreeGrafter"/>
</dbReference>
<evidence type="ECO:0000313" key="5">
    <source>
        <dbReference type="Proteomes" id="UP000680038"/>
    </source>
</evidence>